<evidence type="ECO:0000256" key="1">
    <source>
        <dbReference type="ARBA" id="ARBA00022612"/>
    </source>
</evidence>
<evidence type="ECO:0000256" key="2">
    <source>
        <dbReference type="ARBA" id="ARBA00022670"/>
    </source>
</evidence>
<keyword evidence="3" id="KW-0378">Hydrolase</keyword>
<keyword evidence="2 5" id="KW-0645">Protease</keyword>
<reference evidence="5" key="1">
    <citation type="submission" date="2020-03" db="EMBL/GenBank/DDBJ databases">
        <title>The deep terrestrial virosphere.</title>
        <authorList>
            <person name="Holmfeldt K."/>
            <person name="Nilsson E."/>
            <person name="Simone D."/>
            <person name="Lopez-Fernandez M."/>
            <person name="Wu X."/>
            <person name="de Brujin I."/>
            <person name="Lundin D."/>
            <person name="Andersson A."/>
            <person name="Bertilsson S."/>
            <person name="Dopson M."/>
        </authorList>
    </citation>
    <scope>NUCLEOTIDE SEQUENCE</scope>
    <source>
        <strain evidence="5">MM415B01822</strain>
    </source>
</reference>
<evidence type="ECO:0000313" key="5">
    <source>
        <dbReference type="EMBL" id="QJA56596.1"/>
    </source>
</evidence>
<dbReference type="GO" id="GO:0006508">
    <property type="term" value="P:proteolysis"/>
    <property type="evidence" value="ECO:0007669"/>
    <property type="project" value="UniProtKB-KW"/>
</dbReference>
<evidence type="ECO:0000259" key="4">
    <source>
        <dbReference type="Pfam" id="PF04586"/>
    </source>
</evidence>
<name>A0A6M3IGH6_9ZZZZ</name>
<keyword evidence="1" id="KW-1188">Viral release from host cell</keyword>
<feature type="domain" description="Prohead serine protease" evidence="4">
    <location>
        <begin position="50"/>
        <end position="191"/>
    </location>
</feature>
<evidence type="ECO:0000256" key="3">
    <source>
        <dbReference type="ARBA" id="ARBA00022801"/>
    </source>
</evidence>
<dbReference type="AlphaFoldDB" id="A0A6M3IGH6"/>
<proteinExistence type="predicted"/>
<dbReference type="EMBL" id="MT141228">
    <property type="protein sequence ID" value="QJA56596.1"/>
    <property type="molecule type" value="Genomic_DNA"/>
</dbReference>
<protein>
    <submittedName>
        <fullName evidence="5">Putative prohead protease</fullName>
    </submittedName>
</protein>
<dbReference type="GO" id="GO:0008233">
    <property type="term" value="F:peptidase activity"/>
    <property type="evidence" value="ECO:0007669"/>
    <property type="project" value="UniProtKB-KW"/>
</dbReference>
<dbReference type="Pfam" id="PF04586">
    <property type="entry name" value="Peptidase_S78"/>
    <property type="match status" value="1"/>
</dbReference>
<sequence length="244" mass="27425">MKIMFKTEKGYAAQDMDDTAIVEWFKDHTEKDGTVTEDVMLRGEASVKAVDGDKVRFVFSDGTLDSDLERIDPKGWKLTQYRKNPVVLWGHEWWRPAIGRASGVKANEEKLLGSVTFDESGTDPFASMIASKVKAGIITKGSVGFQPLKIEIVEDAKDPTRMIHREQALLEFSIVNIPANINAGVEEPKSRADEVIAEDKPKHYTDIIFSEEFRDETSPDDESETSSLEDLFTNHPKTLTEIML</sequence>
<organism evidence="5">
    <name type="scientific">viral metagenome</name>
    <dbReference type="NCBI Taxonomy" id="1070528"/>
    <lineage>
        <taxon>unclassified sequences</taxon>
        <taxon>metagenomes</taxon>
        <taxon>organismal metagenomes</taxon>
    </lineage>
</organism>
<gene>
    <name evidence="5" type="ORF">MM415B01822_0010</name>
</gene>
<accession>A0A6M3IGH6</accession>
<dbReference type="InterPro" id="IPR054613">
    <property type="entry name" value="Peptidase_S78_dom"/>
</dbReference>